<proteinExistence type="predicted"/>
<evidence type="ECO:0000313" key="3">
    <source>
        <dbReference type="Proteomes" id="UP001318860"/>
    </source>
</evidence>
<keyword evidence="1" id="KW-0472">Membrane</keyword>
<gene>
    <name evidence="2" type="ORF">DH2020_046755</name>
</gene>
<keyword evidence="1" id="KW-1133">Transmembrane helix</keyword>
<keyword evidence="3" id="KW-1185">Reference proteome</keyword>
<dbReference type="Proteomes" id="UP001318860">
    <property type="component" value="Unassembled WGS sequence"/>
</dbReference>
<sequence>MTTLCQARQRTAALCLTRTEELFDHPRVGACKLVVVRVVVFLVVLIEVLVVVIEVAPEAGRPLVVLAPVSLLRWSVFIVMNMGTLSIIVRNLLLRTREVLLPHLLIWSPFRLRSMLDLLRL</sequence>
<accession>A0ABR0UBB6</accession>
<dbReference type="EMBL" id="JABTTQ020003175">
    <property type="protein sequence ID" value="KAK6119505.1"/>
    <property type="molecule type" value="Genomic_DNA"/>
</dbReference>
<keyword evidence="1" id="KW-0812">Transmembrane</keyword>
<feature type="transmembrane region" description="Helical" evidence="1">
    <location>
        <begin position="73"/>
        <end position="93"/>
    </location>
</feature>
<organism evidence="2 3">
    <name type="scientific">Rehmannia glutinosa</name>
    <name type="common">Chinese foxglove</name>
    <dbReference type="NCBI Taxonomy" id="99300"/>
    <lineage>
        <taxon>Eukaryota</taxon>
        <taxon>Viridiplantae</taxon>
        <taxon>Streptophyta</taxon>
        <taxon>Embryophyta</taxon>
        <taxon>Tracheophyta</taxon>
        <taxon>Spermatophyta</taxon>
        <taxon>Magnoliopsida</taxon>
        <taxon>eudicotyledons</taxon>
        <taxon>Gunneridae</taxon>
        <taxon>Pentapetalae</taxon>
        <taxon>asterids</taxon>
        <taxon>lamiids</taxon>
        <taxon>Lamiales</taxon>
        <taxon>Orobanchaceae</taxon>
        <taxon>Rehmannieae</taxon>
        <taxon>Rehmannia</taxon>
    </lineage>
</organism>
<reference evidence="2 3" key="1">
    <citation type="journal article" date="2021" name="Comput. Struct. Biotechnol. J.">
        <title>De novo genome assembly of the potent medicinal plant Rehmannia glutinosa using nanopore technology.</title>
        <authorList>
            <person name="Ma L."/>
            <person name="Dong C."/>
            <person name="Song C."/>
            <person name="Wang X."/>
            <person name="Zheng X."/>
            <person name="Niu Y."/>
            <person name="Chen S."/>
            <person name="Feng W."/>
        </authorList>
    </citation>
    <scope>NUCLEOTIDE SEQUENCE [LARGE SCALE GENOMIC DNA]</scope>
    <source>
        <strain evidence="2">DH-2019</strain>
    </source>
</reference>
<evidence type="ECO:0000313" key="2">
    <source>
        <dbReference type="EMBL" id="KAK6119505.1"/>
    </source>
</evidence>
<name>A0ABR0UBB6_REHGL</name>
<comment type="caution">
    <text evidence="2">The sequence shown here is derived from an EMBL/GenBank/DDBJ whole genome shotgun (WGS) entry which is preliminary data.</text>
</comment>
<feature type="transmembrane region" description="Helical" evidence="1">
    <location>
        <begin position="34"/>
        <end position="53"/>
    </location>
</feature>
<evidence type="ECO:0000256" key="1">
    <source>
        <dbReference type="SAM" id="Phobius"/>
    </source>
</evidence>
<protein>
    <submittedName>
        <fullName evidence="2">Uncharacterized protein</fullName>
    </submittedName>
</protein>